<dbReference type="OrthoDB" id="70224at2759"/>
<evidence type="ECO:0000256" key="1">
    <source>
        <dbReference type="ARBA" id="ARBA00005703"/>
    </source>
</evidence>
<proteinExistence type="inferred from homology"/>
<keyword evidence="4" id="KW-1185">Reference proteome</keyword>
<comment type="similarity">
    <text evidence="1">Belongs to the PPC synthetase family.</text>
</comment>
<feature type="domain" description="DNA/pantothenate metabolism flavoprotein C-terminal" evidence="2">
    <location>
        <begin position="154"/>
        <end position="273"/>
    </location>
</feature>
<reference evidence="3 4" key="1">
    <citation type="submission" date="2009-11" db="EMBL/GenBank/DDBJ databases">
        <title>Annotation of Allomyces macrogynus ATCC 38327.</title>
        <authorList>
            <consortium name="The Broad Institute Genome Sequencing Platform"/>
            <person name="Russ C."/>
            <person name="Cuomo C."/>
            <person name="Burger G."/>
            <person name="Gray M.W."/>
            <person name="Holland P.W.H."/>
            <person name="King N."/>
            <person name="Lang F.B.F."/>
            <person name="Roger A.J."/>
            <person name="Ruiz-Trillo I."/>
            <person name="Young S.K."/>
            <person name="Zeng Q."/>
            <person name="Gargeya S."/>
            <person name="Fitzgerald M."/>
            <person name="Haas B."/>
            <person name="Abouelleil A."/>
            <person name="Alvarado L."/>
            <person name="Arachchi H.M."/>
            <person name="Berlin A."/>
            <person name="Chapman S.B."/>
            <person name="Gearin G."/>
            <person name="Goldberg J."/>
            <person name="Griggs A."/>
            <person name="Gujja S."/>
            <person name="Hansen M."/>
            <person name="Heiman D."/>
            <person name="Howarth C."/>
            <person name="Larimer J."/>
            <person name="Lui A."/>
            <person name="MacDonald P.J.P."/>
            <person name="McCowen C."/>
            <person name="Montmayeur A."/>
            <person name="Murphy C."/>
            <person name="Neiman D."/>
            <person name="Pearson M."/>
            <person name="Priest M."/>
            <person name="Roberts A."/>
            <person name="Saif S."/>
            <person name="Shea T."/>
            <person name="Sisk P."/>
            <person name="Stolte C."/>
            <person name="Sykes S."/>
            <person name="Wortman J."/>
            <person name="Nusbaum C."/>
            <person name="Birren B."/>
        </authorList>
    </citation>
    <scope>NUCLEOTIDE SEQUENCE [LARGE SCALE GENOMIC DNA]</scope>
    <source>
        <strain evidence="3 4">ATCC 38327</strain>
    </source>
</reference>
<dbReference type="GO" id="GO:0003824">
    <property type="term" value="F:catalytic activity"/>
    <property type="evidence" value="ECO:0007669"/>
    <property type="project" value="UniProtKB-ARBA"/>
</dbReference>
<dbReference type="InterPro" id="IPR035929">
    <property type="entry name" value="CoaB-like_sf"/>
</dbReference>
<dbReference type="Proteomes" id="UP000054350">
    <property type="component" value="Unassembled WGS sequence"/>
</dbReference>
<dbReference type="SUPFAM" id="SSF102645">
    <property type="entry name" value="CoaB-like"/>
    <property type="match status" value="1"/>
</dbReference>
<name>A0A0L0S5K8_ALLM3</name>
<dbReference type="Pfam" id="PF04127">
    <property type="entry name" value="DFP"/>
    <property type="match status" value="2"/>
</dbReference>
<dbReference type="VEuPathDB" id="FungiDB:AMAG_04598"/>
<dbReference type="AlphaFoldDB" id="A0A0L0S5K8"/>
<dbReference type="GO" id="GO:0015937">
    <property type="term" value="P:coenzyme A biosynthetic process"/>
    <property type="evidence" value="ECO:0007669"/>
    <property type="project" value="UniProtKB-ARBA"/>
</dbReference>
<evidence type="ECO:0000313" key="4">
    <source>
        <dbReference type="Proteomes" id="UP000054350"/>
    </source>
</evidence>
<evidence type="ECO:0000259" key="2">
    <source>
        <dbReference type="Pfam" id="PF04127"/>
    </source>
</evidence>
<dbReference type="STRING" id="578462.A0A0L0S5K8"/>
<dbReference type="OMA" id="NTIRRCN"/>
<feature type="domain" description="DNA/pantothenate metabolism flavoprotein C-terminal" evidence="2">
    <location>
        <begin position="46"/>
        <end position="101"/>
    </location>
</feature>
<protein>
    <recommendedName>
        <fullName evidence="2">DNA/pantothenate metabolism flavoprotein C-terminal domain-containing protein</fullName>
    </recommendedName>
</protein>
<organism evidence="3 4">
    <name type="scientific">Allomyces macrogynus (strain ATCC 38327)</name>
    <name type="common">Allomyces javanicus var. macrogynus</name>
    <dbReference type="NCBI Taxonomy" id="578462"/>
    <lineage>
        <taxon>Eukaryota</taxon>
        <taxon>Fungi</taxon>
        <taxon>Fungi incertae sedis</taxon>
        <taxon>Blastocladiomycota</taxon>
        <taxon>Blastocladiomycetes</taxon>
        <taxon>Blastocladiales</taxon>
        <taxon>Blastocladiaceae</taxon>
        <taxon>Allomyces</taxon>
    </lineage>
</organism>
<reference evidence="4" key="2">
    <citation type="submission" date="2009-11" db="EMBL/GenBank/DDBJ databases">
        <title>The Genome Sequence of Allomyces macrogynus strain ATCC 38327.</title>
        <authorList>
            <consortium name="The Broad Institute Genome Sequencing Platform"/>
            <person name="Russ C."/>
            <person name="Cuomo C."/>
            <person name="Shea T."/>
            <person name="Young S.K."/>
            <person name="Zeng Q."/>
            <person name="Koehrsen M."/>
            <person name="Haas B."/>
            <person name="Borodovsky M."/>
            <person name="Guigo R."/>
            <person name="Alvarado L."/>
            <person name="Berlin A."/>
            <person name="Borenstein D."/>
            <person name="Chen Z."/>
            <person name="Engels R."/>
            <person name="Freedman E."/>
            <person name="Gellesch M."/>
            <person name="Goldberg J."/>
            <person name="Griggs A."/>
            <person name="Gujja S."/>
            <person name="Heiman D."/>
            <person name="Hepburn T."/>
            <person name="Howarth C."/>
            <person name="Jen D."/>
            <person name="Larson L."/>
            <person name="Lewis B."/>
            <person name="Mehta T."/>
            <person name="Park D."/>
            <person name="Pearson M."/>
            <person name="Roberts A."/>
            <person name="Saif S."/>
            <person name="Shenoy N."/>
            <person name="Sisk P."/>
            <person name="Stolte C."/>
            <person name="Sykes S."/>
            <person name="Walk T."/>
            <person name="White J."/>
            <person name="Yandava C."/>
            <person name="Burger G."/>
            <person name="Gray M.W."/>
            <person name="Holland P.W.H."/>
            <person name="King N."/>
            <person name="Lang F.B.F."/>
            <person name="Roger A.J."/>
            <person name="Ruiz-Trillo I."/>
            <person name="Lander E."/>
            <person name="Nusbaum C."/>
        </authorList>
    </citation>
    <scope>NUCLEOTIDE SEQUENCE [LARGE SCALE GENOMIC DNA]</scope>
    <source>
        <strain evidence="4">ATCC 38327</strain>
    </source>
</reference>
<dbReference type="InterPro" id="IPR007085">
    <property type="entry name" value="DNA/pantothenate-metab_flavo_C"/>
</dbReference>
<dbReference type="EMBL" id="GG745332">
    <property type="protein sequence ID" value="KNE57740.1"/>
    <property type="molecule type" value="Genomic_DNA"/>
</dbReference>
<dbReference type="Gene3D" id="3.40.50.10300">
    <property type="entry name" value="CoaB-like"/>
    <property type="match status" value="1"/>
</dbReference>
<sequence length="348" mass="37851">MDHADPPTNDDEYTRFFASEPAPAHLASVAAQVEAFVAHQRVVGRRTVLVTSGGTTVPLEANTVRFLDNFSAGTRGATSAEHFLEAGYAVLFLHRQYSLRPFSRHYTHTKDSIFGVLEATAEGQVQVNAEHAAFAHAVLTKHHAAMARKALLQIEFTTVVEYLYLLQAVATRMAESLGANAIYYLAAAVSDFYLPRTRLAEHKIQSAGAKGLDVRLDPVPKFLVPLVRDWAADGFVVSFKLETDPALLDSKSRAALARYGHQLVIANQLSTRKRVVYLVGHGGDAVHDRAENAARADSAPFRALQLPADLEAQGVDIESLMVPELVRMHDAWIATAATAKAADGEVSE</sequence>
<dbReference type="eggNOG" id="KOG2728">
    <property type="taxonomic scope" value="Eukaryota"/>
</dbReference>
<accession>A0A0L0S5K8</accession>
<gene>
    <name evidence="3" type="ORF">AMAG_04598</name>
</gene>
<evidence type="ECO:0000313" key="3">
    <source>
        <dbReference type="EMBL" id="KNE57740.1"/>
    </source>
</evidence>
<dbReference type="PANTHER" id="PTHR12290">
    <property type="entry name" value="CORNICHON-RELATED"/>
    <property type="match status" value="1"/>
</dbReference>